<comment type="caution">
    <text evidence="2">The sequence shown here is derived from an EMBL/GenBank/DDBJ whole genome shotgun (WGS) entry which is preliminary data.</text>
</comment>
<accession>A0ABT1FX70</accession>
<dbReference type="InterPro" id="IPR008984">
    <property type="entry name" value="SMAD_FHA_dom_sf"/>
</dbReference>
<keyword evidence="3" id="KW-1185">Reference proteome</keyword>
<dbReference type="Pfam" id="PF00498">
    <property type="entry name" value="FHA"/>
    <property type="match status" value="1"/>
</dbReference>
<gene>
    <name evidence="2" type="ORF">NCI00_28270</name>
</gene>
<dbReference type="EMBL" id="JAMZEL010000023">
    <property type="protein sequence ID" value="MCP1386371.1"/>
    <property type="molecule type" value="Genomic_DNA"/>
</dbReference>
<evidence type="ECO:0000313" key="3">
    <source>
        <dbReference type="Proteomes" id="UP001204772"/>
    </source>
</evidence>
<sequence>MTTFKNTIVPCQKCGKLIAVKVRDFENGAIQCTHTGCGHINQLTLPYYDERILQGLPSFGYLICHNNPSIRYPLRFGINVVGHSSSCHVQVERFLHEGKCYLSRRHCTIEVLFDKWDGNLRYQIQDGAIDSETGDYKNSLNGTLLNGYLLQNGEKIDVTDQGLVCLGGIDVFRLEVYQIPQAMRQTYLTFKPFELDETQ</sequence>
<dbReference type="InterPro" id="IPR000253">
    <property type="entry name" value="FHA_dom"/>
</dbReference>
<dbReference type="PROSITE" id="PS50006">
    <property type="entry name" value="FHA_DOMAIN"/>
    <property type="match status" value="1"/>
</dbReference>
<feature type="domain" description="FHA" evidence="1">
    <location>
        <begin position="79"/>
        <end position="150"/>
    </location>
</feature>
<dbReference type="RefSeq" id="WP_253533197.1">
    <property type="nucleotide sequence ID" value="NZ_JAMZEL010000023.1"/>
</dbReference>
<dbReference type="Gene3D" id="2.60.200.20">
    <property type="match status" value="1"/>
</dbReference>
<proteinExistence type="predicted"/>
<dbReference type="CDD" id="cd00060">
    <property type="entry name" value="FHA"/>
    <property type="match status" value="1"/>
</dbReference>
<evidence type="ECO:0000259" key="1">
    <source>
        <dbReference type="PROSITE" id="PS50006"/>
    </source>
</evidence>
<reference evidence="2 3" key="1">
    <citation type="submission" date="2022-06" db="EMBL/GenBank/DDBJ databases">
        <title>Runella sp. S5 genome sequencing.</title>
        <authorList>
            <person name="Park S."/>
        </authorList>
    </citation>
    <scope>NUCLEOTIDE SEQUENCE [LARGE SCALE GENOMIC DNA]</scope>
    <source>
        <strain evidence="2 3">S5</strain>
    </source>
</reference>
<dbReference type="Proteomes" id="UP001204772">
    <property type="component" value="Unassembled WGS sequence"/>
</dbReference>
<name>A0ABT1FX70_9BACT</name>
<evidence type="ECO:0000313" key="2">
    <source>
        <dbReference type="EMBL" id="MCP1386371.1"/>
    </source>
</evidence>
<dbReference type="SUPFAM" id="SSF49879">
    <property type="entry name" value="SMAD/FHA domain"/>
    <property type="match status" value="1"/>
</dbReference>
<organism evidence="2 3">
    <name type="scientific">Runella salmonicolor</name>
    <dbReference type="NCBI Taxonomy" id="2950278"/>
    <lineage>
        <taxon>Bacteria</taxon>
        <taxon>Pseudomonadati</taxon>
        <taxon>Bacteroidota</taxon>
        <taxon>Cytophagia</taxon>
        <taxon>Cytophagales</taxon>
        <taxon>Spirosomataceae</taxon>
        <taxon>Runella</taxon>
    </lineage>
</organism>
<protein>
    <submittedName>
        <fullName evidence="2">FHA domain-containing protein</fullName>
    </submittedName>
</protein>